<dbReference type="AlphaFoldDB" id="A0A172ULV5"/>
<evidence type="ECO:0000256" key="7">
    <source>
        <dbReference type="SAM" id="MobiDB-lite"/>
    </source>
</evidence>
<dbReference type="Proteomes" id="UP000077143">
    <property type="component" value="Chromosome"/>
</dbReference>
<evidence type="ECO:0000313" key="10">
    <source>
        <dbReference type="Proteomes" id="UP000077143"/>
    </source>
</evidence>
<sequence>MAMTDSPRRDEPTQRFDGGHSGHPGYSDPAYASQSPYGMRPTEPLPAYPAYGYDQTAGPYGGPPPVGGEPPEPPGTPRWLWIAAAIAVVTVIGLVIALVIVNSSQQQTVVAPVPTLSENNTAEPTLSSTAPTTTRRPTTTTSRPAPATTTAPSVPGGSSAPGATETVTYTVTGEGRAINVTYVDDGGVLQTEFNVLLPWSKTVNLAQPAQQSASVTIINVGRKVNCSISIDGAQVQQRTGSGLTICSPIG</sequence>
<evidence type="ECO:0000256" key="2">
    <source>
        <dbReference type="ARBA" id="ARBA00007531"/>
    </source>
</evidence>
<feature type="transmembrane region" description="Helical" evidence="8">
    <location>
        <begin position="79"/>
        <end position="101"/>
    </location>
</feature>
<dbReference type="Pfam" id="PF05423">
    <property type="entry name" value="Mycobact_memb"/>
    <property type="match status" value="1"/>
</dbReference>
<dbReference type="GO" id="GO:0005886">
    <property type="term" value="C:plasma membrane"/>
    <property type="evidence" value="ECO:0007669"/>
    <property type="project" value="UniProtKB-SubCell"/>
</dbReference>
<proteinExistence type="inferred from homology"/>
<dbReference type="STRING" id="1682113.A7U43_11680"/>
<evidence type="ECO:0000256" key="8">
    <source>
        <dbReference type="SAM" id="Phobius"/>
    </source>
</evidence>
<name>A0A172ULV5_9MYCO</name>
<evidence type="ECO:0000313" key="9">
    <source>
        <dbReference type="EMBL" id="ANE79888.1"/>
    </source>
</evidence>
<keyword evidence="4 8" id="KW-0812">Transmembrane</keyword>
<protein>
    <submittedName>
        <fullName evidence="9">Uncharacterized protein</fullName>
    </submittedName>
</protein>
<gene>
    <name evidence="9" type="ORF">A7U43_11680</name>
</gene>
<keyword evidence="5 8" id="KW-1133">Transmembrane helix</keyword>
<keyword evidence="3" id="KW-1003">Cell membrane</keyword>
<comment type="similarity">
    <text evidence="2">Belongs to the MmpS family.</text>
</comment>
<keyword evidence="10" id="KW-1185">Reference proteome</keyword>
<evidence type="ECO:0000256" key="3">
    <source>
        <dbReference type="ARBA" id="ARBA00022475"/>
    </source>
</evidence>
<feature type="region of interest" description="Disordered" evidence="7">
    <location>
        <begin position="1"/>
        <end position="73"/>
    </location>
</feature>
<organism evidence="9 10">
    <name type="scientific">Mycobacterium adipatum</name>
    <dbReference type="NCBI Taxonomy" id="1682113"/>
    <lineage>
        <taxon>Bacteria</taxon>
        <taxon>Bacillati</taxon>
        <taxon>Actinomycetota</taxon>
        <taxon>Actinomycetes</taxon>
        <taxon>Mycobacteriales</taxon>
        <taxon>Mycobacteriaceae</taxon>
        <taxon>Mycobacterium</taxon>
    </lineage>
</organism>
<dbReference type="InterPro" id="IPR038468">
    <property type="entry name" value="MmpS_C"/>
</dbReference>
<feature type="compositionally biased region" description="Basic and acidic residues" evidence="7">
    <location>
        <begin position="1"/>
        <end position="20"/>
    </location>
</feature>
<reference evidence="9 10" key="1">
    <citation type="submission" date="2016-05" db="EMBL/GenBank/DDBJ databases">
        <title>Complete genome sequence of a phthalic acid esters degrading Mycobacterium sp. YC-RL4.</title>
        <authorList>
            <person name="Ren L."/>
            <person name="Fan S."/>
            <person name="Ruth N."/>
            <person name="Jia Y."/>
            <person name="Wang J."/>
            <person name="Qiao C."/>
        </authorList>
    </citation>
    <scope>NUCLEOTIDE SEQUENCE [LARGE SCALE GENOMIC DNA]</scope>
    <source>
        <strain evidence="9 10">YC-RL4</strain>
    </source>
</reference>
<dbReference type="KEGG" id="madi:A7U43_11680"/>
<comment type="subcellular location">
    <subcellularLocation>
        <location evidence="1">Cell membrane</location>
    </subcellularLocation>
</comment>
<accession>A0A172ULV5</accession>
<feature type="region of interest" description="Disordered" evidence="7">
    <location>
        <begin position="117"/>
        <end position="164"/>
    </location>
</feature>
<feature type="compositionally biased region" description="Low complexity" evidence="7">
    <location>
        <begin position="121"/>
        <end position="153"/>
    </location>
</feature>
<dbReference type="Gene3D" id="2.60.40.2880">
    <property type="entry name" value="MmpS1-5, C-terminal soluble domain"/>
    <property type="match status" value="1"/>
</dbReference>
<evidence type="ECO:0000256" key="5">
    <source>
        <dbReference type="ARBA" id="ARBA00022989"/>
    </source>
</evidence>
<evidence type="ECO:0000256" key="4">
    <source>
        <dbReference type="ARBA" id="ARBA00022692"/>
    </source>
</evidence>
<evidence type="ECO:0000256" key="6">
    <source>
        <dbReference type="ARBA" id="ARBA00023136"/>
    </source>
</evidence>
<keyword evidence="6 8" id="KW-0472">Membrane</keyword>
<feature type="compositionally biased region" description="Pro residues" evidence="7">
    <location>
        <begin position="61"/>
        <end position="73"/>
    </location>
</feature>
<dbReference type="InterPro" id="IPR008693">
    <property type="entry name" value="MmpS"/>
</dbReference>
<evidence type="ECO:0000256" key="1">
    <source>
        <dbReference type="ARBA" id="ARBA00004236"/>
    </source>
</evidence>
<dbReference type="EMBL" id="CP015596">
    <property type="protein sequence ID" value="ANE79888.1"/>
    <property type="molecule type" value="Genomic_DNA"/>
</dbReference>